<accession>A0AAU9PN01</accession>
<evidence type="ECO:0000313" key="10">
    <source>
        <dbReference type="Proteomes" id="UP001157418"/>
    </source>
</evidence>
<evidence type="ECO:0000256" key="3">
    <source>
        <dbReference type="ARBA" id="ARBA00023235"/>
    </source>
</evidence>
<evidence type="ECO:0000256" key="5">
    <source>
        <dbReference type="ARBA" id="ARBA00025429"/>
    </source>
</evidence>
<evidence type="ECO:0000259" key="8">
    <source>
        <dbReference type="Pfam" id="PF02431"/>
    </source>
</evidence>
<dbReference type="InterPro" id="IPR044164">
    <property type="entry name" value="CFI"/>
</dbReference>
<gene>
    <name evidence="9" type="ORF">LVIROSA_LOCUS37104</name>
</gene>
<dbReference type="GO" id="GO:0009813">
    <property type="term" value="P:flavonoid biosynthetic process"/>
    <property type="evidence" value="ECO:0007669"/>
    <property type="project" value="UniProtKB-KW"/>
</dbReference>
<keyword evidence="3" id="KW-0413">Isomerase</keyword>
<comment type="pathway">
    <text evidence="1">Secondary metabolite biosynthesis; flavonoid biosynthesis.</text>
</comment>
<evidence type="ECO:0000256" key="6">
    <source>
        <dbReference type="ARBA" id="ARBA00034056"/>
    </source>
</evidence>
<comment type="similarity">
    <text evidence="2 7">Belongs to the chalcone isomerase family.</text>
</comment>
<evidence type="ECO:0000313" key="9">
    <source>
        <dbReference type="EMBL" id="CAH1451763.1"/>
    </source>
</evidence>
<name>A0AAU9PN01_9ASTR</name>
<sequence>MAPPPSPTSLEIEYVVFPPAIKPPGATTTLILTGARINSHIQISVIGMEIEGNFVKFTGIGVYLEDKAIPSLAVKWNGKTAAELTDSVEFFRDIVTGIHEIKNKNVLVFLAGNETRDIKAKHGTYETYNILLEWNVEF</sequence>
<dbReference type="Proteomes" id="UP001157418">
    <property type="component" value="Unassembled WGS sequence"/>
</dbReference>
<proteinExistence type="inferred from homology"/>
<dbReference type="InterPro" id="IPR016089">
    <property type="entry name" value="Chalcone_isomerase_bundle_sf"/>
</dbReference>
<comment type="caution">
    <text evidence="9">The sequence shown here is derived from an EMBL/GenBank/DDBJ whole genome shotgun (WGS) entry which is preliminary data.</text>
</comment>
<dbReference type="EMBL" id="CAKMRJ010005745">
    <property type="protein sequence ID" value="CAH1451763.1"/>
    <property type="molecule type" value="Genomic_DNA"/>
</dbReference>
<dbReference type="Gene3D" id="1.10.890.20">
    <property type="match status" value="1"/>
</dbReference>
<dbReference type="InterPro" id="IPR016087">
    <property type="entry name" value="Chalcone_isomerase"/>
</dbReference>
<reference evidence="9 10" key="1">
    <citation type="submission" date="2022-01" db="EMBL/GenBank/DDBJ databases">
        <authorList>
            <person name="Xiong W."/>
            <person name="Schranz E."/>
        </authorList>
    </citation>
    <scope>NUCLEOTIDE SEQUENCE [LARGE SCALE GENOMIC DNA]</scope>
</reference>
<protein>
    <recommendedName>
        <fullName evidence="7">Chalcone-flavonone isomerase family protein</fullName>
    </recommendedName>
</protein>
<evidence type="ECO:0000256" key="4">
    <source>
        <dbReference type="ARBA" id="ARBA00023241"/>
    </source>
</evidence>
<evidence type="ECO:0000256" key="7">
    <source>
        <dbReference type="RuleBase" id="RU361158"/>
    </source>
</evidence>
<dbReference type="GO" id="GO:0045430">
    <property type="term" value="F:chalcone isomerase activity"/>
    <property type="evidence" value="ECO:0007669"/>
    <property type="project" value="UniProtKB-EC"/>
</dbReference>
<evidence type="ECO:0000256" key="1">
    <source>
        <dbReference type="ARBA" id="ARBA00004966"/>
    </source>
</evidence>
<dbReference type="InterPro" id="IPR036298">
    <property type="entry name" value="Chalcone_isomerase_sf"/>
</dbReference>
<keyword evidence="4" id="KW-0284">Flavonoid biosynthesis</keyword>
<dbReference type="InterPro" id="IPR016088">
    <property type="entry name" value="Chalcone_isomerase_3-sand"/>
</dbReference>
<comment type="catalytic activity">
    <reaction evidence="6">
        <text>a chalcone = a flavanone.</text>
        <dbReference type="EC" id="5.5.1.6"/>
    </reaction>
</comment>
<dbReference type="Pfam" id="PF02431">
    <property type="entry name" value="Chalcone"/>
    <property type="match status" value="1"/>
</dbReference>
<feature type="domain" description="Chalcone isomerase" evidence="8">
    <location>
        <begin position="12"/>
        <end position="100"/>
    </location>
</feature>
<keyword evidence="10" id="KW-1185">Reference proteome</keyword>
<dbReference type="AlphaFoldDB" id="A0AAU9PN01"/>
<evidence type="ECO:0000256" key="2">
    <source>
        <dbReference type="ARBA" id="ARBA00007166"/>
    </source>
</evidence>
<dbReference type="PANTHER" id="PTHR28039:SF8">
    <property type="entry name" value="CHALCONE--FLAVANONE ISOMERASE 1-RELATED"/>
    <property type="match status" value="1"/>
</dbReference>
<dbReference type="SUPFAM" id="SSF54626">
    <property type="entry name" value="Chalcone isomerase"/>
    <property type="match status" value="1"/>
</dbReference>
<dbReference type="Gene3D" id="3.50.70.10">
    <property type="match status" value="1"/>
</dbReference>
<organism evidence="9 10">
    <name type="scientific">Lactuca virosa</name>
    <dbReference type="NCBI Taxonomy" id="75947"/>
    <lineage>
        <taxon>Eukaryota</taxon>
        <taxon>Viridiplantae</taxon>
        <taxon>Streptophyta</taxon>
        <taxon>Embryophyta</taxon>
        <taxon>Tracheophyta</taxon>
        <taxon>Spermatophyta</taxon>
        <taxon>Magnoliopsida</taxon>
        <taxon>eudicotyledons</taxon>
        <taxon>Gunneridae</taxon>
        <taxon>Pentapetalae</taxon>
        <taxon>asterids</taxon>
        <taxon>campanulids</taxon>
        <taxon>Asterales</taxon>
        <taxon>Asteraceae</taxon>
        <taxon>Cichorioideae</taxon>
        <taxon>Cichorieae</taxon>
        <taxon>Lactucinae</taxon>
        <taxon>Lactuca</taxon>
    </lineage>
</organism>
<comment type="function">
    <text evidence="5">Catalyzes the intramolecular cyclization of bicyclic chalcones into tricyclic (S)-flavanones. Responsible for the isomerization of 4,2',4',6'-tetrahydroxychalcone (also termed chalcone) into naringenin.</text>
</comment>
<dbReference type="PANTHER" id="PTHR28039">
    <property type="entry name" value="CHALCONE--FLAVONONE ISOMERASE 1-RELATED"/>
    <property type="match status" value="1"/>
</dbReference>